<dbReference type="PANTHER" id="PTHR21064">
    <property type="entry name" value="AMINOGLYCOSIDE PHOSPHOTRANSFERASE DOMAIN-CONTAINING PROTEIN-RELATED"/>
    <property type="match status" value="1"/>
</dbReference>
<dbReference type="Proteomes" id="UP000681722">
    <property type="component" value="Unassembled WGS sequence"/>
</dbReference>
<evidence type="ECO:0000259" key="2">
    <source>
        <dbReference type="Pfam" id="PF01636"/>
    </source>
</evidence>
<dbReference type="EMBL" id="CAJOBC010089766">
    <property type="protein sequence ID" value="CAF4383878.1"/>
    <property type="molecule type" value="Genomic_DNA"/>
</dbReference>
<dbReference type="Proteomes" id="UP000682733">
    <property type="component" value="Unassembled WGS sequence"/>
</dbReference>
<dbReference type="InterPro" id="IPR002575">
    <property type="entry name" value="Aminoglycoside_PTrfase"/>
</dbReference>
<keyword evidence="7" id="KW-1185">Reference proteome</keyword>
<feature type="domain" description="Aminoglycoside phosphotransferase" evidence="2">
    <location>
        <begin position="55"/>
        <end position="271"/>
    </location>
</feature>
<dbReference type="EMBL" id="CAJNOQ010024211">
    <property type="protein sequence ID" value="CAF1524959.1"/>
    <property type="molecule type" value="Genomic_DNA"/>
</dbReference>
<proteinExistence type="inferred from homology"/>
<accession>A0A815USZ4</accession>
<dbReference type="OrthoDB" id="10001337at2759"/>
<dbReference type="Pfam" id="PF01636">
    <property type="entry name" value="APH"/>
    <property type="match status" value="1"/>
</dbReference>
<sequence>MDTDDDTSDIRHILLTYWPDVFESSSSDVSVIKLISKPESLHKRWQICLPPTTTSYILKQLTHGQNLEYELNYLADFHKYLDTSSLQVPHPIALSSSQALFIEYNHHFYWLYEYINGNIQKVDFDEQQMLALATCLSKYHHFLITHNPPLHTKENSHRVARLLDELRTSMAMIRLKKQQQQQQQQQSETTEIDIVEEYVFDCYPQLSKIIKDILKKKGATATAIKAYPIHGDIRPTNVIWDDNKNIIGLLDFENVDENECYTLWRDLAICSLTFCCSDDDQSQSNINKIQILINEYLKLVFIGLPIPWLTKNEFANSILDEMIMCSIEDYLFLYWQYKNNESENFQGLDEMKLYYKRSIWHYENISKFY</sequence>
<evidence type="ECO:0000313" key="4">
    <source>
        <dbReference type="EMBL" id="CAF1524959.1"/>
    </source>
</evidence>
<evidence type="ECO:0000313" key="3">
    <source>
        <dbReference type="EMBL" id="CAF1106042.1"/>
    </source>
</evidence>
<comment type="caution">
    <text evidence="4">The sequence shown here is derived from an EMBL/GenBank/DDBJ whole genome shotgun (WGS) entry which is preliminary data.</text>
</comment>
<evidence type="ECO:0000313" key="7">
    <source>
        <dbReference type="Proteomes" id="UP000663829"/>
    </source>
</evidence>
<dbReference type="Proteomes" id="UP000677228">
    <property type="component" value="Unassembled WGS sequence"/>
</dbReference>
<protein>
    <recommendedName>
        <fullName evidence="2">Aminoglycoside phosphotransferase domain-containing protein</fullName>
    </recommendedName>
</protein>
<reference evidence="4" key="1">
    <citation type="submission" date="2021-02" db="EMBL/GenBank/DDBJ databases">
        <authorList>
            <person name="Nowell W R."/>
        </authorList>
    </citation>
    <scope>NUCLEOTIDE SEQUENCE</scope>
</reference>
<comment type="similarity">
    <text evidence="1">Belongs to the pseudomonas-type ThrB family.</text>
</comment>
<evidence type="ECO:0000256" key="1">
    <source>
        <dbReference type="ARBA" id="ARBA00038240"/>
    </source>
</evidence>
<evidence type="ECO:0000313" key="6">
    <source>
        <dbReference type="EMBL" id="CAF4383878.1"/>
    </source>
</evidence>
<dbReference type="SUPFAM" id="SSF56112">
    <property type="entry name" value="Protein kinase-like (PK-like)"/>
    <property type="match status" value="1"/>
</dbReference>
<dbReference type="PANTHER" id="PTHR21064:SF6">
    <property type="entry name" value="AMINOGLYCOSIDE PHOSPHOTRANSFERASE DOMAIN-CONTAINING PROTEIN"/>
    <property type="match status" value="1"/>
</dbReference>
<dbReference type="AlphaFoldDB" id="A0A815USZ4"/>
<evidence type="ECO:0000313" key="5">
    <source>
        <dbReference type="EMBL" id="CAF3869475.1"/>
    </source>
</evidence>
<dbReference type="EMBL" id="CAJOBA010011188">
    <property type="protein sequence ID" value="CAF3869475.1"/>
    <property type="molecule type" value="Genomic_DNA"/>
</dbReference>
<gene>
    <name evidence="4" type="ORF">GPM918_LOCUS37729</name>
    <name evidence="3" type="ORF">OVA965_LOCUS19529</name>
    <name evidence="6" type="ORF">SRO942_LOCUS38504</name>
    <name evidence="5" type="ORF">TMI583_LOCUS19589</name>
</gene>
<dbReference type="Gene3D" id="3.90.1200.10">
    <property type="match status" value="1"/>
</dbReference>
<organism evidence="4 7">
    <name type="scientific">Didymodactylos carnosus</name>
    <dbReference type="NCBI Taxonomy" id="1234261"/>
    <lineage>
        <taxon>Eukaryota</taxon>
        <taxon>Metazoa</taxon>
        <taxon>Spiralia</taxon>
        <taxon>Gnathifera</taxon>
        <taxon>Rotifera</taxon>
        <taxon>Eurotatoria</taxon>
        <taxon>Bdelloidea</taxon>
        <taxon>Philodinida</taxon>
        <taxon>Philodinidae</taxon>
        <taxon>Didymodactylos</taxon>
    </lineage>
</organism>
<dbReference type="InterPro" id="IPR011009">
    <property type="entry name" value="Kinase-like_dom_sf"/>
</dbReference>
<dbReference type="EMBL" id="CAJNOK010010088">
    <property type="protein sequence ID" value="CAF1106042.1"/>
    <property type="molecule type" value="Genomic_DNA"/>
</dbReference>
<dbReference type="InterPro" id="IPR050249">
    <property type="entry name" value="Pseudomonas-type_ThrB"/>
</dbReference>
<name>A0A815USZ4_9BILA</name>
<dbReference type="Proteomes" id="UP000663829">
    <property type="component" value="Unassembled WGS sequence"/>
</dbReference>
<dbReference type="GO" id="GO:0019202">
    <property type="term" value="F:amino acid kinase activity"/>
    <property type="evidence" value="ECO:0007669"/>
    <property type="project" value="TreeGrafter"/>
</dbReference>